<dbReference type="CDD" id="cd21134">
    <property type="entry name" value="YTH"/>
    <property type="match status" value="1"/>
</dbReference>
<gene>
    <name evidence="3" type="ORF">HPP92_016490</name>
</gene>
<dbReference type="GO" id="GO:0005737">
    <property type="term" value="C:cytoplasm"/>
    <property type="evidence" value="ECO:0007669"/>
    <property type="project" value="TreeGrafter"/>
</dbReference>
<dbReference type="PANTHER" id="PTHR12357">
    <property type="entry name" value="YTH YT521-B HOMOLOGY DOMAIN-CONTAINING"/>
    <property type="match status" value="1"/>
</dbReference>
<reference evidence="3 4" key="1">
    <citation type="journal article" date="2020" name="Nat. Food">
        <title>A phased Vanilla planifolia genome enables genetic improvement of flavour and production.</title>
        <authorList>
            <person name="Hasing T."/>
            <person name="Tang H."/>
            <person name="Brym M."/>
            <person name="Khazi F."/>
            <person name="Huang T."/>
            <person name="Chambers A.H."/>
        </authorList>
    </citation>
    <scope>NUCLEOTIDE SEQUENCE [LARGE SCALE GENOMIC DNA]</scope>
    <source>
        <tissue evidence="3">Leaf</tissue>
    </source>
</reference>
<dbReference type="Pfam" id="PF04146">
    <property type="entry name" value="YTH"/>
    <property type="match status" value="1"/>
</dbReference>
<dbReference type="PANTHER" id="PTHR12357:SF92">
    <property type="entry name" value="YTH DOMAIN-CONTAINING FAMILY PROTEIN"/>
    <property type="match status" value="1"/>
</dbReference>
<dbReference type="InterPro" id="IPR007275">
    <property type="entry name" value="YTH_domain"/>
</dbReference>
<evidence type="ECO:0000313" key="3">
    <source>
        <dbReference type="EMBL" id="KAG0471944.1"/>
    </source>
</evidence>
<dbReference type="GO" id="GO:0061157">
    <property type="term" value="P:mRNA destabilization"/>
    <property type="evidence" value="ECO:0007669"/>
    <property type="project" value="TreeGrafter"/>
</dbReference>
<dbReference type="EMBL" id="JADCNM010000008">
    <property type="protein sequence ID" value="KAG0471944.1"/>
    <property type="molecule type" value="Genomic_DNA"/>
</dbReference>
<evidence type="ECO:0000256" key="1">
    <source>
        <dbReference type="RuleBase" id="RU369095"/>
    </source>
</evidence>
<comment type="function">
    <text evidence="1">Specifically recognizes and binds N6-methyladenosine (m6A)-containing RNAs, and regulates mRNA stability. M6A is a modification present at internal sites of mRNAs and some non-coding RNAs and plays a role in mRNA stability and processing.</text>
</comment>
<dbReference type="PROSITE" id="PS50882">
    <property type="entry name" value="YTH"/>
    <property type="match status" value="1"/>
</dbReference>
<comment type="caution">
    <text evidence="3">The sequence shown here is derived from an EMBL/GenBank/DDBJ whole genome shotgun (WGS) entry which is preliminary data.</text>
</comment>
<dbReference type="InterPro" id="IPR045168">
    <property type="entry name" value="YTH_prot"/>
</dbReference>
<dbReference type="Gene3D" id="3.10.590.10">
    <property type="entry name" value="ph1033 like domains"/>
    <property type="match status" value="1"/>
</dbReference>
<evidence type="ECO:0000313" key="4">
    <source>
        <dbReference type="Proteomes" id="UP000639772"/>
    </source>
</evidence>
<name>A0A835QLK4_VANPL</name>
<proteinExistence type="inferred from homology"/>
<dbReference type="AlphaFoldDB" id="A0A835QLK4"/>
<evidence type="ECO:0000259" key="2">
    <source>
        <dbReference type="PROSITE" id="PS50882"/>
    </source>
</evidence>
<dbReference type="GO" id="GO:0003729">
    <property type="term" value="F:mRNA binding"/>
    <property type="evidence" value="ECO:0007669"/>
    <property type="project" value="UniProtKB-UniRule"/>
</dbReference>
<sequence>MGSDVVPELIFDQGLGIYYPATTDYYGYYYTETEPPNQWDKHHHFFGADGQDPHVTAMQTETFPNVYYIPSYGYVQSSYNPYNPSIPGPIVGQPEASFSGTVYHPNPAQQLVVSSPAYIPVGFNSSSDSVPSLYLNPSWTTNGAIPATKHNVDGKKLTLPSIPMNNSATPAAVASEHVPSKYLQSSSGLSQEIPKLQEVSVGKTSPSTLPSIAVLTSGSVPIVNQGTNQIANLKVPSAYRPAKVAMPTSNGFTSYGPSLNLWNGGNKLWPRCQINGACANGSGNLTEQNRGPRADIVKRRWMSPLMVKAYSAKAGAIDGQGNITISADHYNRDDFQLDYEAAKFFVIKSYSEDDVHKSIKYCVWSSTPSGNKRLDSAFDEARKSSLRLTCPIFLFFSVNASGQFCGVAEMTGPVDFQKDMDFWQQDKWLGSFPVKWHIIKDVSNTRLRHILLENNEYRPVTCSRDTQEIPFLQGISMLRIFKNAPVVTSILDDFMHYEERERILADEKARIPGRRCNTGLFHSALVSSETVSVVDQKDTVAVAEQHIESDDKEASAITEDLADSDEREAHVEYDELTVKTATDGEGCSRANDKDSIPLSSLSPEVVQIPAKPSDLIILGRSMEQLDRDGLDSILKIGSLLVEAKTGESQSAGSKNDVITIGSMHIKVGSQTCPGVLTVGSIPIGPNGF</sequence>
<keyword evidence="1" id="KW-0694">RNA-binding</keyword>
<comment type="similarity">
    <text evidence="1">Belongs to the YTHDF family.</text>
</comment>
<dbReference type="GO" id="GO:1990247">
    <property type="term" value="F:N6-methyladenosine-containing RNA reader activity"/>
    <property type="evidence" value="ECO:0007669"/>
    <property type="project" value="UniProtKB-UniRule"/>
</dbReference>
<dbReference type="Proteomes" id="UP000639772">
    <property type="component" value="Unassembled WGS sequence"/>
</dbReference>
<feature type="domain" description="YTH" evidence="2">
    <location>
        <begin position="342"/>
        <end position="481"/>
    </location>
</feature>
<organism evidence="3 4">
    <name type="scientific">Vanilla planifolia</name>
    <name type="common">Vanilla</name>
    <dbReference type="NCBI Taxonomy" id="51239"/>
    <lineage>
        <taxon>Eukaryota</taxon>
        <taxon>Viridiplantae</taxon>
        <taxon>Streptophyta</taxon>
        <taxon>Embryophyta</taxon>
        <taxon>Tracheophyta</taxon>
        <taxon>Spermatophyta</taxon>
        <taxon>Magnoliopsida</taxon>
        <taxon>Liliopsida</taxon>
        <taxon>Asparagales</taxon>
        <taxon>Orchidaceae</taxon>
        <taxon>Vanilloideae</taxon>
        <taxon>Vanilleae</taxon>
        <taxon>Vanilla</taxon>
    </lineage>
</organism>
<dbReference type="OrthoDB" id="306690at2759"/>
<protein>
    <recommendedName>
        <fullName evidence="1">YTH domain-containing family protein</fullName>
    </recommendedName>
</protein>
<accession>A0A835QLK4</accession>